<comment type="caution">
    <text evidence="9">The sequence shown here is derived from an EMBL/GenBank/DDBJ whole genome shotgun (WGS) entry which is preliminary data.</text>
</comment>
<evidence type="ECO:0000313" key="9">
    <source>
        <dbReference type="EMBL" id="CAG8538647.1"/>
    </source>
</evidence>
<dbReference type="InterPro" id="IPR001915">
    <property type="entry name" value="Peptidase_M48"/>
</dbReference>
<feature type="domain" description="Peptidase M48" evidence="8">
    <location>
        <begin position="158"/>
        <end position="332"/>
    </location>
</feature>
<dbReference type="GO" id="GO:0046872">
    <property type="term" value="F:metal ion binding"/>
    <property type="evidence" value="ECO:0007669"/>
    <property type="project" value="UniProtKB-KW"/>
</dbReference>
<protein>
    <submittedName>
        <fullName evidence="9">10717_t:CDS:1</fullName>
    </submittedName>
</protein>
<reference evidence="9" key="1">
    <citation type="submission" date="2021-06" db="EMBL/GenBank/DDBJ databases">
        <authorList>
            <person name="Kallberg Y."/>
            <person name="Tangrot J."/>
            <person name="Rosling A."/>
        </authorList>
    </citation>
    <scope>NUCLEOTIDE SEQUENCE</scope>
    <source>
        <strain evidence="9">CL551</strain>
    </source>
</reference>
<dbReference type="InterPro" id="IPR051156">
    <property type="entry name" value="Mito/Outer_Membr_Metalloprot"/>
</dbReference>
<dbReference type="PANTHER" id="PTHR22726:SF1">
    <property type="entry name" value="METALLOENDOPEPTIDASE OMA1, MITOCHONDRIAL"/>
    <property type="match status" value="1"/>
</dbReference>
<keyword evidence="4 6" id="KW-0862">Zinc</keyword>
<dbReference type="GO" id="GO:0006515">
    <property type="term" value="P:protein quality control for misfolded or incompletely synthesized proteins"/>
    <property type="evidence" value="ECO:0007669"/>
    <property type="project" value="TreeGrafter"/>
</dbReference>
<dbReference type="Gene3D" id="3.30.2010.10">
    <property type="entry name" value="Metalloproteases ('zincins'), catalytic domain"/>
    <property type="match status" value="1"/>
</dbReference>
<evidence type="ECO:0000256" key="4">
    <source>
        <dbReference type="ARBA" id="ARBA00022833"/>
    </source>
</evidence>
<evidence type="ECO:0000313" key="10">
    <source>
        <dbReference type="Proteomes" id="UP000789342"/>
    </source>
</evidence>
<evidence type="ECO:0000256" key="6">
    <source>
        <dbReference type="RuleBase" id="RU003983"/>
    </source>
</evidence>
<sequence>MCLVRSFVINTRLNFGKKIYFFPKVAPLNFATKCDPLYFANRNRIFGNVQRELSLFNRGTQISRPPQDYPLNSKYERFKSAVPFYQKRIFWVYFGGVGAFTGIYYMTHLETVPITNRRRFLDVTPKQEEYMAQQAYRQIMNQYQGHILPSWDNRTIFVRKVAEKLIKVSGMQGDQILDLKWEFHVIDSPERNAFVLPGGKIFVFTGILPIVENKDGLAAVLGHEIGHQIARHSAEKFSFLKILLMGQILLSIFIDSGFLSRLFIDLGILLPFSRKCEMEADYIGLLLMAQACFNPEEAIGVWERMNRYPKTVPQFLSTHPNPEHRIKNIRQWMPEALQKVNESDCVNEYEGFRKITDQFRPQWVVW</sequence>
<evidence type="ECO:0000256" key="3">
    <source>
        <dbReference type="ARBA" id="ARBA00022801"/>
    </source>
</evidence>
<organism evidence="9 10">
    <name type="scientific">Acaulospora morrowiae</name>
    <dbReference type="NCBI Taxonomy" id="94023"/>
    <lineage>
        <taxon>Eukaryota</taxon>
        <taxon>Fungi</taxon>
        <taxon>Fungi incertae sedis</taxon>
        <taxon>Mucoromycota</taxon>
        <taxon>Glomeromycotina</taxon>
        <taxon>Glomeromycetes</taxon>
        <taxon>Diversisporales</taxon>
        <taxon>Acaulosporaceae</taxon>
        <taxon>Acaulospora</taxon>
    </lineage>
</organism>
<dbReference type="AlphaFoldDB" id="A0A9N9FJY3"/>
<dbReference type="Pfam" id="PF01435">
    <property type="entry name" value="Peptidase_M48"/>
    <property type="match status" value="1"/>
</dbReference>
<evidence type="ECO:0000256" key="5">
    <source>
        <dbReference type="ARBA" id="ARBA00023049"/>
    </source>
</evidence>
<feature type="transmembrane region" description="Helical" evidence="7">
    <location>
        <begin position="89"/>
        <end position="107"/>
    </location>
</feature>
<keyword evidence="7" id="KW-0472">Membrane</keyword>
<evidence type="ECO:0000259" key="8">
    <source>
        <dbReference type="Pfam" id="PF01435"/>
    </source>
</evidence>
<keyword evidence="5 6" id="KW-0482">Metalloprotease</keyword>
<dbReference type="Proteomes" id="UP000789342">
    <property type="component" value="Unassembled WGS sequence"/>
</dbReference>
<name>A0A9N9FJY3_9GLOM</name>
<comment type="similarity">
    <text evidence="6">Belongs to the peptidase M48 family.</text>
</comment>
<comment type="cofactor">
    <cofactor evidence="6">
        <name>Zn(2+)</name>
        <dbReference type="ChEBI" id="CHEBI:29105"/>
    </cofactor>
    <text evidence="6">Binds 1 zinc ion per subunit.</text>
</comment>
<keyword evidence="2" id="KW-0479">Metal-binding</keyword>
<proteinExistence type="inferred from homology"/>
<keyword evidence="10" id="KW-1185">Reference proteome</keyword>
<dbReference type="EMBL" id="CAJVPV010002895">
    <property type="protein sequence ID" value="CAG8538647.1"/>
    <property type="molecule type" value="Genomic_DNA"/>
</dbReference>
<keyword evidence="7" id="KW-0812">Transmembrane</keyword>
<evidence type="ECO:0000256" key="2">
    <source>
        <dbReference type="ARBA" id="ARBA00022723"/>
    </source>
</evidence>
<keyword evidence="1 6" id="KW-0645">Protease</keyword>
<dbReference type="OrthoDB" id="7464992at2759"/>
<keyword evidence="7" id="KW-1133">Transmembrane helix</keyword>
<dbReference type="PANTHER" id="PTHR22726">
    <property type="entry name" value="METALLOENDOPEPTIDASE OMA1"/>
    <property type="match status" value="1"/>
</dbReference>
<evidence type="ECO:0000256" key="7">
    <source>
        <dbReference type="SAM" id="Phobius"/>
    </source>
</evidence>
<evidence type="ECO:0000256" key="1">
    <source>
        <dbReference type="ARBA" id="ARBA00022670"/>
    </source>
</evidence>
<keyword evidence="3 6" id="KW-0378">Hydrolase</keyword>
<dbReference type="GO" id="GO:0005743">
    <property type="term" value="C:mitochondrial inner membrane"/>
    <property type="evidence" value="ECO:0007669"/>
    <property type="project" value="TreeGrafter"/>
</dbReference>
<accession>A0A9N9FJY3</accession>
<gene>
    <name evidence="9" type="ORF">AMORRO_LOCUS5020</name>
</gene>
<dbReference type="GO" id="GO:0034982">
    <property type="term" value="P:mitochondrial protein processing"/>
    <property type="evidence" value="ECO:0007669"/>
    <property type="project" value="TreeGrafter"/>
</dbReference>
<dbReference type="GO" id="GO:0004222">
    <property type="term" value="F:metalloendopeptidase activity"/>
    <property type="evidence" value="ECO:0007669"/>
    <property type="project" value="InterPro"/>
</dbReference>
<dbReference type="CDD" id="cd07331">
    <property type="entry name" value="M48C_Oma1_like"/>
    <property type="match status" value="1"/>
</dbReference>